<protein>
    <submittedName>
        <fullName evidence="2">SMR domain protein</fullName>
    </submittedName>
</protein>
<dbReference type="AlphaFoldDB" id="Q39W42"/>
<dbReference type="KEGG" id="gme:Gmet_1296"/>
<dbReference type="SMART" id="SM00463">
    <property type="entry name" value="SMR"/>
    <property type="match status" value="1"/>
</dbReference>
<feature type="domain" description="Smr" evidence="1">
    <location>
        <begin position="15"/>
        <end position="86"/>
    </location>
</feature>
<accession>Q39W42</accession>
<evidence type="ECO:0000259" key="1">
    <source>
        <dbReference type="PROSITE" id="PS50828"/>
    </source>
</evidence>
<dbReference type="Gene3D" id="3.30.1370.110">
    <property type="match status" value="1"/>
</dbReference>
<gene>
    <name evidence="2" type="ordered locus">Gmet_1296</name>
</gene>
<dbReference type="eggNOG" id="COG2840">
    <property type="taxonomic scope" value="Bacteria"/>
</dbReference>
<dbReference type="InterPro" id="IPR036063">
    <property type="entry name" value="Smr_dom_sf"/>
</dbReference>
<evidence type="ECO:0000313" key="2">
    <source>
        <dbReference type="EMBL" id="ABB31532.1"/>
    </source>
</evidence>
<dbReference type="Pfam" id="PF01713">
    <property type="entry name" value="Smr"/>
    <property type="match status" value="1"/>
</dbReference>
<keyword evidence="3" id="KW-1185">Reference proteome</keyword>
<evidence type="ECO:0000313" key="3">
    <source>
        <dbReference type="Proteomes" id="UP000007073"/>
    </source>
</evidence>
<dbReference type="HOGENOM" id="CLU_109169_1_0_7"/>
<dbReference type="SUPFAM" id="SSF160443">
    <property type="entry name" value="SMR domain-like"/>
    <property type="match status" value="1"/>
</dbReference>
<reference evidence="2 3" key="1">
    <citation type="submission" date="2005-10" db="EMBL/GenBank/DDBJ databases">
        <title>Complete sequence of Geobacter metallireducens GS-15.</title>
        <authorList>
            <consortium name="US DOE Joint Genome Institute"/>
            <person name="Copeland A."/>
            <person name="Lucas S."/>
            <person name="Lapidus A."/>
            <person name="Barry K."/>
            <person name="Detter J.C."/>
            <person name="Glavina T."/>
            <person name="Hammon N."/>
            <person name="Israni S."/>
            <person name="Pitluck S."/>
            <person name="Di Bartolo G."/>
            <person name="Chain P."/>
            <person name="Schmutz J."/>
            <person name="Larimer F."/>
            <person name="Land M."/>
            <person name="Kyrpides N."/>
            <person name="Ivanova N."/>
            <person name="Richardson P."/>
        </authorList>
    </citation>
    <scope>NUCLEOTIDE SEQUENCE [LARGE SCALE GENOMIC DNA]</scope>
    <source>
        <strain evidence="3">ATCC 53774 / DSM 7210 / GS-15</strain>
    </source>
</reference>
<sequence length="90" mass="10125">MIEDLTIELPIDGTLDLHTFRPGEVKDLVPDYLAACRERGIYSVRIIHGKGTGTLRRTVHAILERLDVVASFRLAGEDAATLVELWRDRP</sequence>
<organism evidence="2 3">
    <name type="scientific">Geobacter metallireducens (strain ATCC 53774 / DSM 7210 / GS-15)</name>
    <dbReference type="NCBI Taxonomy" id="269799"/>
    <lineage>
        <taxon>Bacteria</taxon>
        <taxon>Pseudomonadati</taxon>
        <taxon>Thermodesulfobacteriota</taxon>
        <taxon>Desulfuromonadia</taxon>
        <taxon>Geobacterales</taxon>
        <taxon>Geobacteraceae</taxon>
        <taxon>Geobacter</taxon>
    </lineage>
</organism>
<dbReference type="PROSITE" id="PS50828">
    <property type="entry name" value="SMR"/>
    <property type="match status" value="1"/>
</dbReference>
<dbReference type="EMBL" id="CP000148">
    <property type="protein sequence ID" value="ABB31532.1"/>
    <property type="molecule type" value="Genomic_DNA"/>
</dbReference>
<dbReference type="InterPro" id="IPR002625">
    <property type="entry name" value="Smr_dom"/>
</dbReference>
<dbReference type="Proteomes" id="UP000007073">
    <property type="component" value="Chromosome"/>
</dbReference>
<reference evidence="2 3" key="2">
    <citation type="journal article" date="2009" name="BMC Microbiol.">
        <title>The genome sequence of Geobacter metallireducens: features of metabolism, physiology and regulation common and dissimilar to Geobacter sulfurreducens.</title>
        <authorList>
            <person name="Aklujkar M."/>
            <person name="Krushkal J."/>
            <person name="DiBartolo G."/>
            <person name="Lapidus A."/>
            <person name="Land M.L."/>
            <person name="Lovley D.R."/>
        </authorList>
    </citation>
    <scope>NUCLEOTIDE SEQUENCE [LARGE SCALE GENOMIC DNA]</scope>
    <source>
        <strain evidence="3">ATCC 53774 / DSM 7210 / GS-15</strain>
    </source>
</reference>
<name>Q39W42_GEOMG</name>
<dbReference type="RefSeq" id="WP_004512070.1">
    <property type="nucleotide sequence ID" value="NC_007517.1"/>
</dbReference>
<proteinExistence type="predicted"/>
<dbReference type="STRING" id="269799.Gmet_1296"/>